<dbReference type="GO" id="GO:0008270">
    <property type="term" value="F:zinc ion binding"/>
    <property type="evidence" value="ECO:0007669"/>
    <property type="project" value="UniProtKB-KW"/>
</dbReference>
<dbReference type="PANTHER" id="PTHR14955:SF4">
    <property type="entry name" value="PHD-TYPE DOMAIN-CONTAINING PROTEIN"/>
    <property type="match status" value="1"/>
</dbReference>
<dbReference type="AlphaFoldDB" id="A0A9N9XWW6"/>
<keyword evidence="8" id="KW-1185">Reference proteome</keyword>
<feature type="compositionally biased region" description="Low complexity" evidence="5">
    <location>
        <begin position="577"/>
        <end position="588"/>
    </location>
</feature>
<feature type="compositionally biased region" description="Polar residues" evidence="5">
    <location>
        <begin position="601"/>
        <end position="610"/>
    </location>
</feature>
<keyword evidence="3" id="KW-0863">Zinc-finger</keyword>
<feature type="compositionally biased region" description="Basic and acidic residues" evidence="5">
    <location>
        <begin position="392"/>
        <end position="416"/>
    </location>
</feature>
<evidence type="ECO:0000313" key="7">
    <source>
        <dbReference type="EMBL" id="CAG9865261.1"/>
    </source>
</evidence>
<dbReference type="Pfam" id="PF13771">
    <property type="entry name" value="zf-HC5HC2H"/>
    <property type="match status" value="1"/>
</dbReference>
<protein>
    <recommendedName>
        <fullName evidence="6">PHD-type domain-containing protein</fullName>
    </recommendedName>
</protein>
<dbReference type="InterPro" id="IPR013083">
    <property type="entry name" value="Znf_RING/FYVE/PHD"/>
</dbReference>
<feature type="compositionally biased region" description="Low complexity" evidence="5">
    <location>
        <begin position="279"/>
        <end position="290"/>
    </location>
</feature>
<keyword evidence="4" id="KW-0862">Zinc</keyword>
<dbReference type="Proteomes" id="UP001153712">
    <property type="component" value="Chromosome 9"/>
</dbReference>
<dbReference type="PANTHER" id="PTHR14955">
    <property type="entry name" value="RETINOIC ACID INDUCED 1/TRANSCRIPTION FACTOR 20"/>
    <property type="match status" value="1"/>
</dbReference>
<evidence type="ECO:0000259" key="6">
    <source>
        <dbReference type="PROSITE" id="PS51805"/>
    </source>
</evidence>
<feature type="compositionally biased region" description="Polar residues" evidence="5">
    <location>
        <begin position="219"/>
        <end position="230"/>
    </location>
</feature>
<reference evidence="7" key="1">
    <citation type="submission" date="2022-01" db="EMBL/GenBank/DDBJ databases">
        <authorList>
            <person name="King R."/>
        </authorList>
    </citation>
    <scope>NUCLEOTIDE SEQUENCE</scope>
</reference>
<feature type="compositionally biased region" description="Low complexity" evidence="5">
    <location>
        <begin position="151"/>
        <end position="163"/>
    </location>
</feature>
<dbReference type="OrthoDB" id="10029243at2759"/>
<sequence>MSGGPPHHPHNRQVPGTNINTVWNHRLQIPNFFPRHPQVAHMSNEHSLLHQPTWHTPTTEALKIHPPPHVLSEMFKNESLFPRDCVDLTVTRNGSQNGELPPTPVTPISLSVRDANKINSLPASALDIQAVELTKSTSPVTRPASPGRKTSSPSLKSSSPGLLVHNPNSPGIFSPGSSLSVTAKPLSQNLTSKSVSPIPKAPSPGLKPASPNLKCIQGLPSSTTVDLVKTQQKRSNVRVDSILERLNPQSSIQVEEKPAPKPAEEKPEAPPQAGAFDENSNSSSIVNTSILKDEDTISTNSNEDSLDSTKSRRKRKPCKTIRVTKDGEKADDVESTEKDPISLMGEMLEENKNPDKEESTNDLEELISTKSRRKTSSESETIDDIAAMVQEGLKEKEQKQKTLVRNKEEATNDNDTKPVSISVIKVRNLNEQSSDNLPEPKASSTHFVEVENKLEEMFAGIEDSSDPVKTNALAGIEDTKTDDPLSKLDDSIAPVTDDKENIVLAKETDELKADAAAKTDDRISSSTKKTKRKASGSAESNPKKKKLAKGKDNQKKLQKVKPGNKADSVKDVYAYDSGSNTSSTKSKGPFVQIKGPRDSPLSVNIVNSSLNDDDGERKLPKAKKYHDDLEYRHKVRSKGLHSSTLSHKYDAQTKDATWICAFCKRGPHASELSGPTHSTHGNNAPPGDLFGPYFITTQCPEFERRLDDPYDRQFKSRKITKALDAETTSMKSKKTKRKHSESLSEPEDVYRGITDTGNRTYEVWAHEDCIVWSPGTYLIGPKIVGLEEAVWTCCNVSCKLCRLKGANVSCLRRGCLNVMHVCCARLSDWLFLDGSYKAYCAEHRILVRDVES</sequence>
<feature type="compositionally biased region" description="Basic and acidic residues" evidence="5">
    <location>
        <begin position="513"/>
        <end position="523"/>
    </location>
</feature>
<feature type="region of interest" description="Disordered" evidence="5">
    <location>
        <begin position="135"/>
        <end position="171"/>
    </location>
</feature>
<keyword evidence="1" id="KW-0597">Phosphoprotein</keyword>
<proteinExistence type="predicted"/>
<organism evidence="7 8">
    <name type="scientific">Phyllotreta striolata</name>
    <name type="common">Striped flea beetle</name>
    <name type="synonym">Crioceris striolata</name>
    <dbReference type="NCBI Taxonomy" id="444603"/>
    <lineage>
        <taxon>Eukaryota</taxon>
        <taxon>Metazoa</taxon>
        <taxon>Ecdysozoa</taxon>
        <taxon>Arthropoda</taxon>
        <taxon>Hexapoda</taxon>
        <taxon>Insecta</taxon>
        <taxon>Pterygota</taxon>
        <taxon>Neoptera</taxon>
        <taxon>Endopterygota</taxon>
        <taxon>Coleoptera</taxon>
        <taxon>Polyphaga</taxon>
        <taxon>Cucujiformia</taxon>
        <taxon>Chrysomeloidea</taxon>
        <taxon>Chrysomelidae</taxon>
        <taxon>Galerucinae</taxon>
        <taxon>Alticini</taxon>
        <taxon>Phyllotreta</taxon>
    </lineage>
</organism>
<feature type="region of interest" description="Disordered" evidence="5">
    <location>
        <begin position="459"/>
        <end position="498"/>
    </location>
</feature>
<evidence type="ECO:0000256" key="2">
    <source>
        <dbReference type="ARBA" id="ARBA00022723"/>
    </source>
</evidence>
<dbReference type="EMBL" id="OU900102">
    <property type="protein sequence ID" value="CAG9865261.1"/>
    <property type="molecule type" value="Genomic_DNA"/>
</dbReference>
<feature type="region of interest" description="Disordered" evidence="5">
    <location>
        <begin position="513"/>
        <end position="619"/>
    </location>
</feature>
<dbReference type="Gene3D" id="3.30.40.10">
    <property type="entry name" value="Zinc/RING finger domain, C3HC4 (zinc finger)"/>
    <property type="match status" value="1"/>
</dbReference>
<evidence type="ECO:0000256" key="1">
    <source>
        <dbReference type="ARBA" id="ARBA00022553"/>
    </source>
</evidence>
<feature type="compositionally biased region" description="Basic and acidic residues" evidence="5">
    <location>
        <begin position="254"/>
        <end position="268"/>
    </location>
</feature>
<feature type="compositionally biased region" description="Basic and acidic residues" evidence="5">
    <location>
        <begin position="323"/>
        <end position="340"/>
    </location>
</feature>
<dbReference type="GO" id="GO:0006357">
    <property type="term" value="P:regulation of transcription by RNA polymerase II"/>
    <property type="evidence" value="ECO:0007669"/>
    <property type="project" value="TreeGrafter"/>
</dbReference>
<dbReference type="GO" id="GO:0005634">
    <property type="term" value="C:nucleus"/>
    <property type="evidence" value="ECO:0007669"/>
    <property type="project" value="TreeGrafter"/>
</dbReference>
<feature type="compositionally biased region" description="Basic and acidic residues" evidence="5">
    <location>
        <begin position="349"/>
        <end position="359"/>
    </location>
</feature>
<dbReference type="InterPro" id="IPR052440">
    <property type="entry name" value="Trans_Reg/Chrom_Remod"/>
</dbReference>
<feature type="region of interest" description="Disordered" evidence="5">
    <location>
        <begin position="190"/>
        <end position="419"/>
    </location>
</feature>
<gene>
    <name evidence="7" type="ORF">PHYEVI_LOCUS11499</name>
</gene>
<feature type="domain" description="PHD-type" evidence="6">
    <location>
        <begin position="727"/>
        <end position="844"/>
    </location>
</feature>
<name>A0A9N9XWW6_PHYSR</name>
<dbReference type="PROSITE" id="PS51805">
    <property type="entry name" value="EPHD"/>
    <property type="match status" value="1"/>
</dbReference>
<evidence type="ECO:0000256" key="3">
    <source>
        <dbReference type="ARBA" id="ARBA00022771"/>
    </source>
</evidence>
<evidence type="ECO:0000256" key="5">
    <source>
        <dbReference type="SAM" id="MobiDB-lite"/>
    </source>
</evidence>
<dbReference type="InterPro" id="IPR034732">
    <property type="entry name" value="EPHD"/>
</dbReference>
<feature type="compositionally biased region" description="Basic and acidic residues" evidence="5">
    <location>
        <begin position="477"/>
        <end position="498"/>
    </location>
</feature>
<evidence type="ECO:0000313" key="8">
    <source>
        <dbReference type="Proteomes" id="UP001153712"/>
    </source>
</evidence>
<keyword evidence="2" id="KW-0479">Metal-binding</keyword>
<feature type="region of interest" description="Disordered" evidence="5">
    <location>
        <begin position="725"/>
        <end position="747"/>
    </location>
</feature>
<evidence type="ECO:0000256" key="4">
    <source>
        <dbReference type="ARBA" id="ARBA00022833"/>
    </source>
</evidence>
<accession>A0A9N9XWW6</accession>